<evidence type="ECO:0000313" key="2">
    <source>
        <dbReference type="EMBL" id="HEN16327.1"/>
    </source>
</evidence>
<reference evidence="2" key="1">
    <citation type="journal article" date="2020" name="mSystems">
        <title>Genome- and Community-Level Interaction Insights into Carbon Utilization and Element Cycling Functions of Hydrothermarchaeota in Hydrothermal Sediment.</title>
        <authorList>
            <person name="Zhou Z."/>
            <person name="Liu Y."/>
            <person name="Xu W."/>
            <person name="Pan J."/>
            <person name="Luo Z.H."/>
            <person name="Li M."/>
        </authorList>
    </citation>
    <scope>NUCLEOTIDE SEQUENCE [LARGE SCALE GENOMIC DNA]</scope>
    <source>
        <strain evidence="2">SpSt-339</strain>
    </source>
</reference>
<feature type="compositionally biased region" description="Basic and acidic residues" evidence="1">
    <location>
        <begin position="13"/>
        <end position="37"/>
    </location>
</feature>
<name>A0A7C2K218_9PLAN</name>
<sequence length="81" mass="9450">METLLEQNPPVFVDRRSKDGERPLGVPERRQFRSSHDCNRPAVTELANAVDQYKLSHRRRFITYEELYDVIAGLGYVKADQ</sequence>
<organism evidence="2">
    <name type="scientific">Schlesneria paludicola</name>
    <dbReference type="NCBI Taxonomy" id="360056"/>
    <lineage>
        <taxon>Bacteria</taxon>
        <taxon>Pseudomonadati</taxon>
        <taxon>Planctomycetota</taxon>
        <taxon>Planctomycetia</taxon>
        <taxon>Planctomycetales</taxon>
        <taxon>Planctomycetaceae</taxon>
        <taxon>Schlesneria</taxon>
    </lineage>
</organism>
<accession>A0A7C2K218</accession>
<gene>
    <name evidence="2" type="ORF">ENQ76_12770</name>
</gene>
<protein>
    <submittedName>
        <fullName evidence="2">Uncharacterized protein</fullName>
    </submittedName>
</protein>
<dbReference type="EMBL" id="DSOK01000350">
    <property type="protein sequence ID" value="HEN16327.1"/>
    <property type="molecule type" value="Genomic_DNA"/>
</dbReference>
<evidence type="ECO:0000256" key="1">
    <source>
        <dbReference type="SAM" id="MobiDB-lite"/>
    </source>
</evidence>
<comment type="caution">
    <text evidence="2">The sequence shown here is derived from an EMBL/GenBank/DDBJ whole genome shotgun (WGS) entry which is preliminary data.</text>
</comment>
<feature type="region of interest" description="Disordered" evidence="1">
    <location>
        <begin position="1"/>
        <end position="37"/>
    </location>
</feature>
<dbReference type="AlphaFoldDB" id="A0A7C2K218"/>
<proteinExistence type="predicted"/>